<reference evidence="16 17" key="1">
    <citation type="submission" date="2020-07" db="EMBL/GenBank/DDBJ databases">
        <title>Pseudogemmobacter sp. nov., isolated from poultry manure in Taiwan.</title>
        <authorList>
            <person name="Lin S.-Y."/>
            <person name="Tang Y.-S."/>
            <person name="Young C.-C."/>
        </authorList>
    </citation>
    <scope>NUCLEOTIDE SEQUENCE [LARGE SCALE GENOMIC DNA]</scope>
    <source>
        <strain evidence="16 17">CC-YST710</strain>
    </source>
</reference>
<feature type="binding site" evidence="14">
    <location>
        <position position="234"/>
    </location>
    <ligand>
        <name>S-adenosyl-L-methionine</name>
        <dbReference type="ChEBI" id="CHEBI:59789"/>
    </ligand>
</feature>
<protein>
    <recommendedName>
        <fullName evidence="14">Dual-specificity RNA methyltransferase RlmN</fullName>
        <ecNumber evidence="14">2.1.1.192</ecNumber>
    </recommendedName>
    <alternativeName>
        <fullName evidence="14">23S rRNA (adenine(2503)-C(2))-methyltransferase</fullName>
    </alternativeName>
    <alternativeName>
        <fullName evidence="14">23S rRNA m2A2503 methyltransferase</fullName>
    </alternativeName>
    <alternativeName>
        <fullName evidence="14">Ribosomal RNA large subunit methyltransferase N</fullName>
    </alternativeName>
    <alternativeName>
        <fullName evidence="14">tRNA (adenine(37)-C(2))-methyltransferase</fullName>
    </alternativeName>
    <alternativeName>
        <fullName evidence="14">tRNA m2A37 methyltransferase</fullName>
    </alternativeName>
</protein>
<dbReference type="Pfam" id="PF04055">
    <property type="entry name" value="Radical_SAM"/>
    <property type="match status" value="1"/>
</dbReference>
<feature type="binding site" evidence="14">
    <location>
        <position position="147"/>
    </location>
    <ligand>
        <name>[4Fe-4S] cluster</name>
        <dbReference type="ChEBI" id="CHEBI:49883"/>
        <note>4Fe-4S-S-AdoMet</note>
    </ligand>
</feature>
<keyword evidence="5 14" id="KW-0698">rRNA processing</keyword>
<proteinExistence type="inferred from homology"/>
<dbReference type="PANTHER" id="PTHR30544:SF5">
    <property type="entry name" value="RADICAL SAM CORE DOMAIN-CONTAINING PROTEIN"/>
    <property type="match status" value="1"/>
</dbReference>
<evidence type="ECO:0000256" key="10">
    <source>
        <dbReference type="ARBA" id="ARBA00022723"/>
    </source>
</evidence>
<comment type="catalytic activity">
    <reaction evidence="14">
        <text>adenosine(2503) in 23S rRNA + 2 reduced [2Fe-2S]-[ferredoxin] + 2 S-adenosyl-L-methionine = 2-methyladenosine(2503) in 23S rRNA + 5'-deoxyadenosine + L-methionine + 2 oxidized [2Fe-2S]-[ferredoxin] + S-adenosyl-L-homocysteine</text>
        <dbReference type="Rhea" id="RHEA:42916"/>
        <dbReference type="Rhea" id="RHEA-COMP:10000"/>
        <dbReference type="Rhea" id="RHEA-COMP:10001"/>
        <dbReference type="Rhea" id="RHEA-COMP:10152"/>
        <dbReference type="Rhea" id="RHEA-COMP:10282"/>
        <dbReference type="ChEBI" id="CHEBI:17319"/>
        <dbReference type="ChEBI" id="CHEBI:33737"/>
        <dbReference type="ChEBI" id="CHEBI:33738"/>
        <dbReference type="ChEBI" id="CHEBI:57844"/>
        <dbReference type="ChEBI" id="CHEBI:57856"/>
        <dbReference type="ChEBI" id="CHEBI:59789"/>
        <dbReference type="ChEBI" id="CHEBI:74411"/>
        <dbReference type="ChEBI" id="CHEBI:74497"/>
        <dbReference type="EC" id="2.1.1.192"/>
    </reaction>
</comment>
<comment type="function">
    <text evidence="14">Specifically methylates position 2 of adenine 2503 in 23S rRNA and position 2 of adenine 37 in tRNAs. m2A2503 modification seems to play a crucial role in the proofreading step occurring at the peptidyl transferase center and thus would serve to optimize ribosomal fidelity.</text>
</comment>
<keyword evidence="12 14" id="KW-0411">Iron-sulfur</keyword>
<comment type="subcellular location">
    <subcellularLocation>
        <location evidence="1 14">Cytoplasm</location>
    </subcellularLocation>
</comment>
<feature type="binding site" evidence="14">
    <location>
        <position position="143"/>
    </location>
    <ligand>
        <name>[4Fe-4S] cluster</name>
        <dbReference type="ChEBI" id="CHEBI:49883"/>
        <note>4Fe-4S-S-AdoMet</note>
    </ligand>
</feature>
<feature type="binding site" evidence="14">
    <location>
        <begin position="202"/>
        <end position="203"/>
    </location>
    <ligand>
        <name>S-adenosyl-L-methionine</name>
        <dbReference type="ChEBI" id="CHEBI:59789"/>
    </ligand>
</feature>
<dbReference type="NCBIfam" id="TIGR00048">
    <property type="entry name" value="rRNA_mod_RlmN"/>
    <property type="match status" value="1"/>
</dbReference>
<evidence type="ECO:0000259" key="15">
    <source>
        <dbReference type="PROSITE" id="PS51918"/>
    </source>
</evidence>
<dbReference type="InterPro" id="IPR040072">
    <property type="entry name" value="Methyltransferase_A"/>
</dbReference>
<name>A0ABS8CGZ7_9RHOB</name>
<dbReference type="EC" id="2.1.1.192" evidence="14"/>
<dbReference type="GO" id="GO:0008168">
    <property type="term" value="F:methyltransferase activity"/>
    <property type="evidence" value="ECO:0007669"/>
    <property type="project" value="UniProtKB-KW"/>
</dbReference>
<comment type="caution">
    <text evidence="14">Lacks conserved residue(s) required for the propagation of feature annotation.</text>
</comment>
<dbReference type="Gene3D" id="3.20.20.70">
    <property type="entry name" value="Aldolase class I"/>
    <property type="match status" value="1"/>
</dbReference>
<keyword evidence="7 14" id="KW-0808">Transferase</keyword>
<comment type="caution">
    <text evidence="16">The sequence shown here is derived from an EMBL/GenBank/DDBJ whole genome shotgun (WGS) entry which is preliminary data.</text>
</comment>
<dbReference type="HAMAP" id="MF_01849">
    <property type="entry name" value="RNA_methyltr_RlmN"/>
    <property type="match status" value="1"/>
</dbReference>
<evidence type="ECO:0000313" key="16">
    <source>
        <dbReference type="EMBL" id="MCB5408672.1"/>
    </source>
</evidence>
<comment type="miscellaneous">
    <text evidence="14">Reaction proceeds by a ping-pong mechanism involving intermediate methylation of a conserved cysteine residue.</text>
</comment>
<dbReference type="RefSeq" id="WP_226933543.1">
    <property type="nucleotide sequence ID" value="NZ_JACDXX010000001.1"/>
</dbReference>
<dbReference type="InterPro" id="IPR058240">
    <property type="entry name" value="rSAM_sf"/>
</dbReference>
<evidence type="ECO:0000256" key="12">
    <source>
        <dbReference type="ARBA" id="ARBA00023014"/>
    </source>
</evidence>
<dbReference type="SUPFAM" id="SSF102114">
    <property type="entry name" value="Radical SAM enzymes"/>
    <property type="match status" value="1"/>
</dbReference>
<organism evidence="16 17">
    <name type="scientific">Pseudogemmobacter faecipullorum</name>
    <dbReference type="NCBI Taxonomy" id="2755041"/>
    <lineage>
        <taxon>Bacteria</taxon>
        <taxon>Pseudomonadati</taxon>
        <taxon>Pseudomonadota</taxon>
        <taxon>Alphaproteobacteria</taxon>
        <taxon>Rhodobacterales</taxon>
        <taxon>Paracoccaceae</taxon>
        <taxon>Pseudogemmobacter</taxon>
    </lineage>
</organism>
<evidence type="ECO:0000256" key="11">
    <source>
        <dbReference type="ARBA" id="ARBA00023004"/>
    </source>
</evidence>
<dbReference type="Proteomes" id="UP001198571">
    <property type="component" value="Unassembled WGS sequence"/>
</dbReference>
<keyword evidence="4 14" id="KW-0963">Cytoplasm</keyword>
<dbReference type="PIRSF" id="PIRSF006004">
    <property type="entry name" value="CHP00048"/>
    <property type="match status" value="1"/>
</dbReference>
<dbReference type="InterPro" id="IPR013785">
    <property type="entry name" value="Aldolase_TIM"/>
</dbReference>
<evidence type="ECO:0000256" key="8">
    <source>
        <dbReference type="ARBA" id="ARBA00022691"/>
    </source>
</evidence>
<comment type="similarity">
    <text evidence="2 14">Belongs to the radical SAM superfamily. RlmN family.</text>
</comment>
<evidence type="ECO:0000256" key="9">
    <source>
        <dbReference type="ARBA" id="ARBA00022694"/>
    </source>
</evidence>
<evidence type="ECO:0000256" key="7">
    <source>
        <dbReference type="ARBA" id="ARBA00022679"/>
    </source>
</evidence>
<keyword evidence="17" id="KW-1185">Reference proteome</keyword>
<evidence type="ECO:0000256" key="2">
    <source>
        <dbReference type="ARBA" id="ARBA00007544"/>
    </source>
</evidence>
<evidence type="ECO:0000256" key="13">
    <source>
        <dbReference type="ARBA" id="ARBA00023157"/>
    </source>
</evidence>
<dbReference type="SFLD" id="SFLDG01062">
    <property type="entry name" value="methyltransferase_(Class_A)"/>
    <property type="match status" value="1"/>
</dbReference>
<dbReference type="InterPro" id="IPR007197">
    <property type="entry name" value="rSAM"/>
</dbReference>
<dbReference type="SFLD" id="SFLDF00275">
    <property type="entry name" value="adenosine_C2_methyltransferase"/>
    <property type="match status" value="1"/>
</dbReference>
<keyword evidence="6 14" id="KW-0489">Methyltransferase</keyword>
<evidence type="ECO:0000313" key="17">
    <source>
        <dbReference type="Proteomes" id="UP001198571"/>
    </source>
</evidence>
<keyword evidence="9 14" id="KW-0819">tRNA processing</keyword>
<evidence type="ECO:0000256" key="6">
    <source>
        <dbReference type="ARBA" id="ARBA00022603"/>
    </source>
</evidence>
<evidence type="ECO:0000256" key="4">
    <source>
        <dbReference type="ARBA" id="ARBA00022490"/>
    </source>
</evidence>
<keyword evidence="3 14" id="KW-0004">4Fe-4S</keyword>
<comment type="catalytic activity">
    <reaction evidence="14">
        <text>adenosine(37) in tRNA + 2 reduced [2Fe-2S]-[ferredoxin] + 2 S-adenosyl-L-methionine = 2-methyladenosine(37) in tRNA + 5'-deoxyadenosine + L-methionine + 2 oxidized [2Fe-2S]-[ferredoxin] + S-adenosyl-L-homocysteine</text>
        <dbReference type="Rhea" id="RHEA:43332"/>
        <dbReference type="Rhea" id="RHEA-COMP:10000"/>
        <dbReference type="Rhea" id="RHEA-COMP:10001"/>
        <dbReference type="Rhea" id="RHEA-COMP:10162"/>
        <dbReference type="Rhea" id="RHEA-COMP:10485"/>
        <dbReference type="ChEBI" id="CHEBI:17319"/>
        <dbReference type="ChEBI" id="CHEBI:33737"/>
        <dbReference type="ChEBI" id="CHEBI:33738"/>
        <dbReference type="ChEBI" id="CHEBI:57844"/>
        <dbReference type="ChEBI" id="CHEBI:57856"/>
        <dbReference type="ChEBI" id="CHEBI:59789"/>
        <dbReference type="ChEBI" id="CHEBI:74411"/>
        <dbReference type="ChEBI" id="CHEBI:74497"/>
        <dbReference type="EC" id="2.1.1.192"/>
    </reaction>
</comment>
<dbReference type="SFLD" id="SFLDS00029">
    <property type="entry name" value="Radical_SAM"/>
    <property type="match status" value="1"/>
</dbReference>
<feature type="active site" description="S-methylcysteine intermediate" evidence="14">
    <location>
        <position position="376"/>
    </location>
</feature>
<feature type="binding site" evidence="14">
    <location>
        <position position="150"/>
    </location>
    <ligand>
        <name>[4Fe-4S] cluster</name>
        <dbReference type="ChEBI" id="CHEBI:49883"/>
        <note>4Fe-4S-S-AdoMet</note>
    </ligand>
</feature>
<keyword evidence="8 14" id="KW-0949">S-adenosyl-L-methionine</keyword>
<keyword evidence="10 14" id="KW-0479">Metal-binding</keyword>
<gene>
    <name evidence="14 16" type="primary">rlmN</name>
    <name evidence="16" type="ORF">H0485_01445</name>
</gene>
<dbReference type="PANTHER" id="PTHR30544">
    <property type="entry name" value="23S RRNA METHYLTRANSFERASE"/>
    <property type="match status" value="1"/>
</dbReference>
<dbReference type="InterPro" id="IPR027492">
    <property type="entry name" value="RNA_MTrfase_RlmN"/>
</dbReference>
<dbReference type="InterPro" id="IPR004383">
    <property type="entry name" value="rRNA_lsu_MTrfase_RlmN/Cfr"/>
</dbReference>
<feature type="domain" description="Radical SAM core" evidence="15">
    <location>
        <begin position="129"/>
        <end position="365"/>
    </location>
</feature>
<keyword evidence="13 14" id="KW-1015">Disulfide bond</keyword>
<evidence type="ECO:0000256" key="3">
    <source>
        <dbReference type="ARBA" id="ARBA00022485"/>
    </source>
</evidence>
<evidence type="ECO:0000256" key="5">
    <source>
        <dbReference type="ARBA" id="ARBA00022552"/>
    </source>
</evidence>
<dbReference type="Pfam" id="PF21016">
    <property type="entry name" value="RlmN_N"/>
    <property type="match status" value="1"/>
</dbReference>
<feature type="binding site" evidence="14">
    <location>
        <begin position="256"/>
        <end position="258"/>
    </location>
    <ligand>
        <name>S-adenosyl-L-methionine</name>
        <dbReference type="ChEBI" id="CHEBI:59789"/>
    </ligand>
</feature>
<feature type="active site" description="Proton acceptor" evidence="14">
    <location>
        <position position="123"/>
    </location>
</feature>
<dbReference type="GO" id="GO:0032259">
    <property type="term" value="P:methylation"/>
    <property type="evidence" value="ECO:0007669"/>
    <property type="project" value="UniProtKB-KW"/>
</dbReference>
<dbReference type="InterPro" id="IPR048641">
    <property type="entry name" value="RlmN_N"/>
</dbReference>
<dbReference type="Gene3D" id="1.10.150.530">
    <property type="match status" value="1"/>
</dbReference>
<dbReference type="PROSITE" id="PS51918">
    <property type="entry name" value="RADICAL_SAM"/>
    <property type="match status" value="1"/>
</dbReference>
<dbReference type="EMBL" id="JACDXX010000001">
    <property type="protein sequence ID" value="MCB5408672.1"/>
    <property type="molecule type" value="Genomic_DNA"/>
</dbReference>
<evidence type="ECO:0000256" key="14">
    <source>
        <dbReference type="HAMAP-Rule" id="MF_01849"/>
    </source>
</evidence>
<feature type="binding site" evidence="14">
    <location>
        <position position="333"/>
    </location>
    <ligand>
        <name>S-adenosyl-L-methionine</name>
        <dbReference type="ChEBI" id="CHEBI:59789"/>
    </ligand>
</feature>
<dbReference type="CDD" id="cd01335">
    <property type="entry name" value="Radical_SAM"/>
    <property type="match status" value="1"/>
</dbReference>
<keyword evidence="11 14" id="KW-0408">Iron</keyword>
<evidence type="ECO:0000256" key="1">
    <source>
        <dbReference type="ARBA" id="ARBA00004496"/>
    </source>
</evidence>
<comment type="cofactor">
    <cofactor evidence="14">
        <name>[4Fe-4S] cluster</name>
        <dbReference type="ChEBI" id="CHEBI:49883"/>
    </cofactor>
    <text evidence="14">Binds 1 [4Fe-4S] cluster. The cluster is coordinated with 3 cysteines and an exchangeable S-adenosyl-L-methionine.</text>
</comment>
<accession>A0ABS8CGZ7</accession>
<sequence length="401" mass="44420">MNDLTPAAAVAAPITQDVMTIPRKLPVSDKVNIIGLTREQLKAALIEAGTPEKQAKMRLGQIWQWVYYWGARDFALMTNLAKDYRALLEQRFEIALPEIVTRQVSADGTRKYLLRIAGGHEIETVYIPEEGRGTLCISSQVGCTLTCSFCHTGTQKLVRNLTAGEIVGQVMLARDDLGEWPEPGQGSTGERLLSNIVLMGMGEPLYNFDAVRDAMLIVRDDEGIALGRRRITLSTSGVVPEIARCAEEIGCQLAISFHATTDAVRDKLVPINKKWNIAELLQALRDYPRLSNSERITFEYVMLKDVNDSDADARRLVKLIQGIPAKINLIPFNEWPGSPYQRSDWERIEAFADIIYKAGYASPIRTPRGEDIMAACGQLKSATERARKSRAAIAAEAGLDS</sequence>